<dbReference type="AlphaFoldDB" id="A0A7Z0GNB0"/>
<organism evidence="3 4">
    <name type="scientific">Nesterenkonia xinjiangensis</name>
    <dbReference type="NCBI Taxonomy" id="225327"/>
    <lineage>
        <taxon>Bacteria</taxon>
        <taxon>Bacillati</taxon>
        <taxon>Actinomycetota</taxon>
        <taxon>Actinomycetes</taxon>
        <taxon>Micrococcales</taxon>
        <taxon>Micrococcaceae</taxon>
        <taxon>Nesterenkonia</taxon>
    </lineage>
</organism>
<dbReference type="Gene3D" id="3.40.50.150">
    <property type="entry name" value="Vaccinia Virus protein VP39"/>
    <property type="match status" value="1"/>
</dbReference>
<dbReference type="InterPro" id="IPR013217">
    <property type="entry name" value="Methyltransf_12"/>
</dbReference>
<dbReference type="Proteomes" id="UP000535437">
    <property type="component" value="Unassembled WGS sequence"/>
</dbReference>
<evidence type="ECO:0000256" key="1">
    <source>
        <dbReference type="SAM" id="MobiDB-lite"/>
    </source>
</evidence>
<reference evidence="3 4" key="1">
    <citation type="submission" date="2020-07" db="EMBL/GenBank/DDBJ databases">
        <title>Sequencing the genomes of 1000 actinobacteria strains.</title>
        <authorList>
            <person name="Klenk H.-P."/>
        </authorList>
    </citation>
    <scope>NUCLEOTIDE SEQUENCE [LARGE SCALE GENOMIC DNA]</scope>
    <source>
        <strain evidence="3 4">DSM 15475</strain>
    </source>
</reference>
<protein>
    <recommendedName>
        <fullName evidence="2">Methyltransferase type 12 domain-containing protein</fullName>
    </recommendedName>
</protein>
<dbReference type="CDD" id="cd02440">
    <property type="entry name" value="AdoMet_MTases"/>
    <property type="match status" value="1"/>
</dbReference>
<dbReference type="EMBL" id="JACCFY010000001">
    <property type="protein sequence ID" value="NYJ78863.1"/>
    <property type="molecule type" value="Genomic_DNA"/>
</dbReference>
<gene>
    <name evidence="3" type="ORF">HNR09_002274</name>
</gene>
<dbReference type="RefSeq" id="WP_179542154.1">
    <property type="nucleotide sequence ID" value="NZ_BAAALL010000001.1"/>
</dbReference>
<proteinExistence type="predicted"/>
<comment type="caution">
    <text evidence="3">The sequence shown here is derived from an EMBL/GenBank/DDBJ whole genome shotgun (WGS) entry which is preliminary data.</text>
</comment>
<accession>A0A7Z0GNB0</accession>
<keyword evidence="4" id="KW-1185">Reference proteome</keyword>
<evidence type="ECO:0000313" key="4">
    <source>
        <dbReference type="Proteomes" id="UP000535437"/>
    </source>
</evidence>
<dbReference type="InterPro" id="IPR029063">
    <property type="entry name" value="SAM-dependent_MTases_sf"/>
</dbReference>
<feature type="domain" description="Methyltransferase type 12" evidence="2">
    <location>
        <begin position="53"/>
        <end position="151"/>
    </location>
</feature>
<name>A0A7Z0GNB0_9MICC</name>
<evidence type="ECO:0000313" key="3">
    <source>
        <dbReference type="EMBL" id="NYJ78863.1"/>
    </source>
</evidence>
<dbReference type="Pfam" id="PF08242">
    <property type="entry name" value="Methyltransf_12"/>
    <property type="match status" value="1"/>
</dbReference>
<feature type="region of interest" description="Disordered" evidence="1">
    <location>
        <begin position="1"/>
        <end position="21"/>
    </location>
</feature>
<dbReference type="SUPFAM" id="SSF53335">
    <property type="entry name" value="S-adenosyl-L-methionine-dependent methyltransferases"/>
    <property type="match status" value="1"/>
</dbReference>
<sequence>MPHMETPITSQDATVPSGPPVNGLDLAFGSPMSVTRSEQLITELTEISPRRIIDVGCGWAEQLLRTVMAVPGAHGLGVDLEEQDILRGQERAARLGVQDRVELRVQDGVELAGTAESADALICLGSWHALGGSPAAALLRLRGLAAPGTRLLFGVDHWARLPDQDRLAQMWEGASLSDSHLLPDVVEAAAQAGWRLLDLHEATVDEWNHFECGMTRNQEEWLLENPDHPEAPALRERLDTLRRSWLRGHHGHMGFATLVLAAGSARGESGASISG</sequence>
<evidence type="ECO:0000259" key="2">
    <source>
        <dbReference type="Pfam" id="PF08242"/>
    </source>
</evidence>